<dbReference type="AlphaFoldDB" id="A0A517DV52"/>
<dbReference type="PANTHER" id="PTHR47099">
    <property type="entry name" value="METHYLCOBAMIDE:COM METHYLTRANSFERASE MTBA"/>
    <property type="match status" value="1"/>
</dbReference>
<gene>
    <name evidence="2" type="ORF">SPTER_25620</name>
</gene>
<organism evidence="2 3">
    <name type="scientific">Sporomusa termitida</name>
    <dbReference type="NCBI Taxonomy" id="2377"/>
    <lineage>
        <taxon>Bacteria</taxon>
        <taxon>Bacillati</taxon>
        <taxon>Bacillota</taxon>
        <taxon>Negativicutes</taxon>
        <taxon>Selenomonadales</taxon>
        <taxon>Sporomusaceae</taxon>
        <taxon>Sporomusa</taxon>
    </lineage>
</organism>
<dbReference type="GO" id="GO:0032259">
    <property type="term" value="P:methylation"/>
    <property type="evidence" value="ECO:0007669"/>
    <property type="project" value="UniProtKB-KW"/>
</dbReference>
<dbReference type="Gene3D" id="3.20.20.210">
    <property type="match status" value="1"/>
</dbReference>
<dbReference type="Pfam" id="PF01208">
    <property type="entry name" value="URO-D"/>
    <property type="match status" value="1"/>
</dbReference>
<dbReference type="GO" id="GO:0006779">
    <property type="term" value="P:porphyrin-containing compound biosynthetic process"/>
    <property type="evidence" value="ECO:0007669"/>
    <property type="project" value="InterPro"/>
</dbReference>
<evidence type="ECO:0000313" key="3">
    <source>
        <dbReference type="Proteomes" id="UP000320776"/>
    </source>
</evidence>
<accession>A0A517DV52</accession>
<dbReference type="SUPFAM" id="SSF51726">
    <property type="entry name" value="UROD/MetE-like"/>
    <property type="match status" value="1"/>
</dbReference>
<feature type="domain" description="Uroporphyrinogen decarboxylase (URO-D)" evidence="1">
    <location>
        <begin position="160"/>
        <end position="375"/>
    </location>
</feature>
<dbReference type="InterPro" id="IPR038071">
    <property type="entry name" value="UROD/MetE-like_sf"/>
</dbReference>
<dbReference type="OrthoDB" id="1914371at2"/>
<dbReference type="EMBL" id="CP036259">
    <property type="protein sequence ID" value="QDR81188.1"/>
    <property type="molecule type" value="Genomic_DNA"/>
</dbReference>
<dbReference type="KEGG" id="sted:SPTER_25620"/>
<keyword evidence="2" id="KW-0489">Methyltransferase</keyword>
<sequence>MGRDTMTAEERIVAAINLQPVDRIVCAPIIEQYAGQFAGLTNKEYMTDWDKAMAAVQKVWETYPVWDCNSWMLCGRFASVAHKCGPGQMRLPGEGLDDNAQYQIIEFEAMNRDDYAIIKAKSFDEYRLTFLERCHKTTREEVLAGIKESARLRADEIARTLARGQSSCYGFIIGTFPFEAFSIMRSLEKFYKDMFQMGGELEEILTKATKDLLASAIPAIKATGVNRVFVGGVRGCGQFISLKHFERFVWPNLKYFLNTLIENDIVPILHYDGDWTKNLEYFLELPKGKFVLELDSATDLFKAHDILKDHCAIMGDVSAALFTVASPSELDEYARKLITTFRKSGASLIYSSGCNVPINAKHENVKAFFEAVEKYGRFD</sequence>
<protein>
    <submittedName>
        <fullName evidence="2">Methyltransferase, MtaA/CmuA family</fullName>
    </submittedName>
</protein>
<dbReference type="GO" id="GO:0004853">
    <property type="term" value="F:uroporphyrinogen decarboxylase activity"/>
    <property type="evidence" value="ECO:0007669"/>
    <property type="project" value="InterPro"/>
</dbReference>
<evidence type="ECO:0000313" key="2">
    <source>
        <dbReference type="EMBL" id="QDR81188.1"/>
    </source>
</evidence>
<dbReference type="Proteomes" id="UP000320776">
    <property type="component" value="Chromosome"/>
</dbReference>
<dbReference type="InterPro" id="IPR000257">
    <property type="entry name" value="Uroporphyrinogen_deCOase"/>
</dbReference>
<dbReference type="GO" id="GO:0008168">
    <property type="term" value="F:methyltransferase activity"/>
    <property type="evidence" value="ECO:0007669"/>
    <property type="project" value="UniProtKB-KW"/>
</dbReference>
<proteinExistence type="predicted"/>
<keyword evidence="3" id="KW-1185">Reference proteome</keyword>
<name>A0A517DV52_9FIRM</name>
<keyword evidence="2" id="KW-0808">Transferase</keyword>
<reference evidence="2 3" key="1">
    <citation type="submission" date="2019-02" db="EMBL/GenBank/DDBJ databases">
        <title>Closed genome of Sporomusa termitida DSM 4440.</title>
        <authorList>
            <person name="Poehlein A."/>
            <person name="Daniel R."/>
        </authorList>
    </citation>
    <scope>NUCLEOTIDE SEQUENCE [LARGE SCALE GENOMIC DNA]</scope>
    <source>
        <strain evidence="2 3">DSM 4440</strain>
    </source>
</reference>
<dbReference type="InterPro" id="IPR052024">
    <property type="entry name" value="Methanogen_methyltrans"/>
</dbReference>
<dbReference type="PANTHER" id="PTHR47099:SF1">
    <property type="entry name" value="METHYLCOBAMIDE:COM METHYLTRANSFERASE MTBA"/>
    <property type="match status" value="1"/>
</dbReference>
<evidence type="ECO:0000259" key="1">
    <source>
        <dbReference type="Pfam" id="PF01208"/>
    </source>
</evidence>